<gene>
    <name evidence="7" type="ORF">HK099_002681</name>
</gene>
<evidence type="ECO:0000313" key="7">
    <source>
        <dbReference type="EMBL" id="KAJ3200452.1"/>
    </source>
</evidence>
<evidence type="ECO:0000256" key="2">
    <source>
        <dbReference type="ARBA" id="ARBA00022692"/>
    </source>
</evidence>
<reference evidence="7" key="1">
    <citation type="submission" date="2020-05" db="EMBL/GenBank/DDBJ databases">
        <title>Phylogenomic resolution of chytrid fungi.</title>
        <authorList>
            <person name="Stajich J.E."/>
            <person name="Amses K."/>
            <person name="Simmons R."/>
            <person name="Seto K."/>
            <person name="Myers J."/>
            <person name="Bonds A."/>
            <person name="Quandt C.A."/>
            <person name="Barry K."/>
            <person name="Liu P."/>
            <person name="Grigoriev I."/>
            <person name="Longcore J.E."/>
            <person name="James T.Y."/>
        </authorList>
    </citation>
    <scope>NUCLEOTIDE SEQUENCE</scope>
    <source>
        <strain evidence="7">JEL0476</strain>
    </source>
</reference>
<dbReference type="Gene3D" id="1.20.1070.10">
    <property type="entry name" value="Rhodopsin 7-helix transmembrane proteins"/>
    <property type="match status" value="1"/>
</dbReference>
<proteinExistence type="predicted"/>
<dbReference type="Proteomes" id="UP001211065">
    <property type="component" value="Unassembled WGS sequence"/>
</dbReference>
<protein>
    <recommendedName>
        <fullName evidence="6">G-protein coupled receptors family 2 profile 2 domain-containing protein</fullName>
    </recommendedName>
</protein>
<feature type="transmembrane region" description="Helical" evidence="5">
    <location>
        <begin position="33"/>
        <end position="50"/>
    </location>
</feature>
<evidence type="ECO:0000256" key="3">
    <source>
        <dbReference type="ARBA" id="ARBA00022989"/>
    </source>
</evidence>
<feature type="transmembrane region" description="Helical" evidence="5">
    <location>
        <begin position="62"/>
        <end position="80"/>
    </location>
</feature>
<dbReference type="Pfam" id="PF00002">
    <property type="entry name" value="7tm_2"/>
    <property type="match status" value="1"/>
</dbReference>
<dbReference type="GO" id="GO:0016020">
    <property type="term" value="C:membrane"/>
    <property type="evidence" value="ECO:0007669"/>
    <property type="project" value="UniProtKB-SubCell"/>
</dbReference>
<keyword evidence="2 5" id="KW-0812">Transmembrane</keyword>
<evidence type="ECO:0000256" key="4">
    <source>
        <dbReference type="ARBA" id="ARBA00023136"/>
    </source>
</evidence>
<feature type="non-terminal residue" evidence="7">
    <location>
        <position position="87"/>
    </location>
</feature>
<dbReference type="AlphaFoldDB" id="A0AAD5TT50"/>
<dbReference type="PROSITE" id="PS50261">
    <property type="entry name" value="G_PROTEIN_RECEP_F2_4"/>
    <property type="match status" value="1"/>
</dbReference>
<keyword evidence="3 5" id="KW-1133">Transmembrane helix</keyword>
<dbReference type="InterPro" id="IPR000832">
    <property type="entry name" value="GPCR_2_secretin-like"/>
</dbReference>
<sequence>SDHINSLIEERVVSDIRCIIFGAGTTFFINTQAFWIAATSVYTYLLIVWKIKLSFGFYEWKLHLFCWGIPLVILILSLIFDQYRADV</sequence>
<comment type="caution">
    <text evidence="7">The sequence shown here is derived from an EMBL/GenBank/DDBJ whole genome shotgun (WGS) entry which is preliminary data.</text>
</comment>
<name>A0AAD5TT50_9FUNG</name>
<organism evidence="7 8">
    <name type="scientific">Clydaea vesicula</name>
    <dbReference type="NCBI Taxonomy" id="447962"/>
    <lineage>
        <taxon>Eukaryota</taxon>
        <taxon>Fungi</taxon>
        <taxon>Fungi incertae sedis</taxon>
        <taxon>Chytridiomycota</taxon>
        <taxon>Chytridiomycota incertae sedis</taxon>
        <taxon>Chytridiomycetes</taxon>
        <taxon>Lobulomycetales</taxon>
        <taxon>Lobulomycetaceae</taxon>
        <taxon>Clydaea</taxon>
    </lineage>
</organism>
<evidence type="ECO:0000256" key="1">
    <source>
        <dbReference type="ARBA" id="ARBA00004141"/>
    </source>
</evidence>
<feature type="domain" description="G-protein coupled receptors family 2 profile 2" evidence="6">
    <location>
        <begin position="1"/>
        <end position="87"/>
    </location>
</feature>
<feature type="non-terminal residue" evidence="7">
    <location>
        <position position="1"/>
    </location>
</feature>
<dbReference type="GO" id="GO:0004930">
    <property type="term" value="F:G protein-coupled receptor activity"/>
    <property type="evidence" value="ECO:0007669"/>
    <property type="project" value="InterPro"/>
</dbReference>
<evidence type="ECO:0000259" key="6">
    <source>
        <dbReference type="PROSITE" id="PS50261"/>
    </source>
</evidence>
<dbReference type="EMBL" id="JADGJW010001902">
    <property type="protein sequence ID" value="KAJ3200452.1"/>
    <property type="molecule type" value="Genomic_DNA"/>
</dbReference>
<keyword evidence="8" id="KW-1185">Reference proteome</keyword>
<evidence type="ECO:0000313" key="8">
    <source>
        <dbReference type="Proteomes" id="UP001211065"/>
    </source>
</evidence>
<dbReference type="GO" id="GO:0007166">
    <property type="term" value="P:cell surface receptor signaling pathway"/>
    <property type="evidence" value="ECO:0007669"/>
    <property type="project" value="InterPro"/>
</dbReference>
<comment type="subcellular location">
    <subcellularLocation>
        <location evidence="1">Membrane</location>
        <topology evidence="1">Multi-pass membrane protein</topology>
    </subcellularLocation>
</comment>
<dbReference type="InterPro" id="IPR017981">
    <property type="entry name" value="GPCR_2-like_7TM"/>
</dbReference>
<keyword evidence="4 5" id="KW-0472">Membrane</keyword>
<evidence type="ECO:0000256" key="5">
    <source>
        <dbReference type="SAM" id="Phobius"/>
    </source>
</evidence>
<accession>A0AAD5TT50</accession>